<gene>
    <name evidence="2" type="ORF">DI549_11205</name>
</gene>
<name>A0A2W5R027_ANCNO</name>
<evidence type="ECO:0000313" key="2">
    <source>
        <dbReference type="EMBL" id="PZQ82482.1"/>
    </source>
</evidence>
<evidence type="ECO:0000313" key="3">
    <source>
        <dbReference type="Proteomes" id="UP000248887"/>
    </source>
</evidence>
<keyword evidence="1" id="KW-0472">Membrane</keyword>
<proteinExistence type="predicted"/>
<evidence type="ECO:0000256" key="1">
    <source>
        <dbReference type="SAM" id="Phobius"/>
    </source>
</evidence>
<reference evidence="2 3" key="1">
    <citation type="submission" date="2017-08" db="EMBL/GenBank/DDBJ databases">
        <title>Infants hospitalized years apart are colonized by the same room-sourced microbial strains.</title>
        <authorList>
            <person name="Brooks B."/>
            <person name="Olm M.R."/>
            <person name="Firek B.A."/>
            <person name="Baker R."/>
            <person name="Thomas B.C."/>
            <person name="Morowitz M.J."/>
            <person name="Banfield J.F."/>
        </authorList>
    </citation>
    <scope>NUCLEOTIDE SEQUENCE [LARGE SCALE GENOMIC DNA]</scope>
    <source>
        <strain evidence="2">S2_005_001_R2_27</strain>
    </source>
</reference>
<dbReference type="Proteomes" id="UP000248887">
    <property type="component" value="Unassembled WGS sequence"/>
</dbReference>
<sequence length="126" mass="13243">MSSNVARIDAPADAPLGRDAGRDNAHYCAAVTIFAVVGIAIIAVAGLWLTLRERPVLQVFDAFEDINSAVTADMPVLRQGFAGDDVDGHSGSFTFLDGSTGQREIVEMAPPVRSASSDVESPVLAR</sequence>
<organism evidence="2 3">
    <name type="scientific">Ancylobacter novellus</name>
    <name type="common">Thiobacillus novellus</name>
    <dbReference type="NCBI Taxonomy" id="921"/>
    <lineage>
        <taxon>Bacteria</taxon>
        <taxon>Pseudomonadati</taxon>
        <taxon>Pseudomonadota</taxon>
        <taxon>Alphaproteobacteria</taxon>
        <taxon>Hyphomicrobiales</taxon>
        <taxon>Xanthobacteraceae</taxon>
        <taxon>Ancylobacter</taxon>
    </lineage>
</organism>
<keyword evidence="1" id="KW-0812">Transmembrane</keyword>
<feature type="transmembrane region" description="Helical" evidence="1">
    <location>
        <begin position="24"/>
        <end position="49"/>
    </location>
</feature>
<dbReference type="AlphaFoldDB" id="A0A2W5R027"/>
<accession>A0A2W5R027</accession>
<dbReference type="EMBL" id="QFQD01000031">
    <property type="protein sequence ID" value="PZQ82482.1"/>
    <property type="molecule type" value="Genomic_DNA"/>
</dbReference>
<keyword evidence="1" id="KW-1133">Transmembrane helix</keyword>
<protein>
    <submittedName>
        <fullName evidence="2">Uncharacterized protein</fullName>
    </submittedName>
</protein>
<comment type="caution">
    <text evidence="2">The sequence shown here is derived from an EMBL/GenBank/DDBJ whole genome shotgun (WGS) entry which is preliminary data.</text>
</comment>